<evidence type="ECO:0000313" key="2">
    <source>
        <dbReference type="Proteomes" id="UP001500460"/>
    </source>
</evidence>
<proteinExistence type="predicted"/>
<evidence type="ECO:0000313" key="1">
    <source>
        <dbReference type="EMBL" id="GAA2433121.1"/>
    </source>
</evidence>
<name>A0ABN3JKR3_9ACTN</name>
<keyword evidence="2" id="KW-1185">Reference proteome</keyword>
<sequence>MPGPEPWATPRRRSTACCPASTASSRTYDLVHAGTDNAERTTLGSAWFHHTALGLASTATHGVDTVFIREPAGTLNSMTTGGKAYYCLTDATGNVLGLVDDTGERTHTYGPAGLPRTTPTGALAPDLGHTRHWIRRI</sequence>
<protein>
    <submittedName>
        <fullName evidence="1">Uncharacterized protein</fullName>
    </submittedName>
</protein>
<dbReference type="Proteomes" id="UP001500460">
    <property type="component" value="Unassembled WGS sequence"/>
</dbReference>
<comment type="caution">
    <text evidence="1">The sequence shown here is derived from an EMBL/GenBank/DDBJ whole genome shotgun (WGS) entry which is preliminary data.</text>
</comment>
<reference evidence="1 2" key="1">
    <citation type="journal article" date="2019" name="Int. J. Syst. Evol. Microbiol.">
        <title>The Global Catalogue of Microorganisms (GCM) 10K type strain sequencing project: providing services to taxonomists for standard genome sequencing and annotation.</title>
        <authorList>
            <consortium name="The Broad Institute Genomics Platform"/>
            <consortium name="The Broad Institute Genome Sequencing Center for Infectious Disease"/>
            <person name="Wu L."/>
            <person name="Ma J."/>
        </authorList>
    </citation>
    <scope>NUCLEOTIDE SEQUENCE [LARGE SCALE GENOMIC DNA]</scope>
    <source>
        <strain evidence="1 2">JCM 6922</strain>
    </source>
</reference>
<gene>
    <name evidence="1" type="ORF">GCM10010421_22600</name>
</gene>
<accession>A0ABN3JKR3</accession>
<dbReference type="EMBL" id="BAAATK010000011">
    <property type="protein sequence ID" value="GAA2433121.1"/>
    <property type="molecule type" value="Genomic_DNA"/>
</dbReference>
<organism evidence="1 2">
    <name type="scientific">Streptomyces glaucus</name>
    <dbReference type="NCBI Taxonomy" id="284029"/>
    <lineage>
        <taxon>Bacteria</taxon>
        <taxon>Bacillati</taxon>
        <taxon>Actinomycetota</taxon>
        <taxon>Actinomycetes</taxon>
        <taxon>Kitasatosporales</taxon>
        <taxon>Streptomycetaceae</taxon>
        <taxon>Streptomyces</taxon>
    </lineage>
</organism>